<evidence type="ECO:0000256" key="1">
    <source>
        <dbReference type="ARBA" id="ARBA00001946"/>
    </source>
</evidence>
<keyword evidence="4" id="KW-0479">Metal-binding</keyword>
<comment type="cofactor">
    <cofactor evidence="3">
        <name>[4Fe-4S] cluster</name>
        <dbReference type="ChEBI" id="CHEBI:49883"/>
    </cofactor>
</comment>
<dbReference type="Proteomes" id="UP000263336">
    <property type="component" value="Unassembled WGS sequence"/>
</dbReference>
<dbReference type="AlphaFoldDB" id="A0A3D0ZNY4"/>
<name>A0A3D0ZNY4_UNCKA</name>
<dbReference type="InterPro" id="IPR029061">
    <property type="entry name" value="THDP-binding"/>
</dbReference>
<keyword evidence="5" id="KW-0460">Magnesium</keyword>
<dbReference type="PANTHER" id="PTHR48084">
    <property type="entry name" value="2-OXOGLUTARATE OXIDOREDUCTASE SUBUNIT KORB-RELATED"/>
    <property type="match status" value="1"/>
</dbReference>
<evidence type="ECO:0000256" key="2">
    <source>
        <dbReference type="ARBA" id="ARBA00001964"/>
    </source>
</evidence>
<evidence type="ECO:0000256" key="8">
    <source>
        <dbReference type="ARBA" id="ARBA00023014"/>
    </source>
</evidence>
<evidence type="ECO:0000259" key="11">
    <source>
        <dbReference type="Pfam" id="PF12367"/>
    </source>
</evidence>
<keyword evidence="8" id="KW-0411">Iron-sulfur</keyword>
<dbReference type="NCBIfam" id="TIGR02177">
    <property type="entry name" value="PorB_KorB"/>
    <property type="match status" value="1"/>
</dbReference>
<dbReference type="GO" id="GO:0016625">
    <property type="term" value="F:oxidoreductase activity, acting on the aldehyde or oxo group of donors, iron-sulfur protein as acceptor"/>
    <property type="evidence" value="ECO:0007669"/>
    <property type="project" value="UniProtKB-ARBA"/>
</dbReference>
<dbReference type="EMBL" id="DOZN01000004">
    <property type="protein sequence ID" value="HCC41899.1"/>
    <property type="molecule type" value="Genomic_DNA"/>
</dbReference>
<gene>
    <name evidence="12" type="ORF">DEP93_00295</name>
</gene>
<evidence type="ECO:0000256" key="6">
    <source>
        <dbReference type="ARBA" id="ARBA00023002"/>
    </source>
</evidence>
<evidence type="ECO:0000313" key="12">
    <source>
        <dbReference type="EMBL" id="HCC41899.1"/>
    </source>
</evidence>
<organism evidence="12 13">
    <name type="scientific">candidate division WWE3 bacterium</name>
    <dbReference type="NCBI Taxonomy" id="2053526"/>
    <lineage>
        <taxon>Bacteria</taxon>
        <taxon>Katanobacteria</taxon>
    </lineage>
</organism>
<proteinExistence type="predicted"/>
<keyword evidence="9" id="KW-0786">Thiamine pyrophosphate</keyword>
<comment type="caution">
    <text evidence="12">The sequence shown here is derived from an EMBL/GenBank/DDBJ whole genome shotgun (WGS) entry which is preliminary data.</text>
</comment>
<evidence type="ECO:0000313" key="13">
    <source>
        <dbReference type="Proteomes" id="UP000263336"/>
    </source>
</evidence>
<dbReference type="CDD" id="cd03375">
    <property type="entry name" value="TPP_OGFOR"/>
    <property type="match status" value="1"/>
</dbReference>
<feature type="domain" description="Thiamine pyrophosphate enzyme TPP-binding" evidence="10">
    <location>
        <begin position="48"/>
        <end position="195"/>
    </location>
</feature>
<sequence length="285" mass="31664">MTKIDDLKTPHFPSWCPGCGNLNIWSSFKNAAVQEGWDNGNSAIVAGIGCHGHIVNFMKMNSFEGLHGRALPVATGVKMVNHRLNVFVFTGDGDCFGEGGNHFIHACRRNHDLTVLIHDNTLYALTTGQTSPLSEHGFKTKSTPQGNPDEPFNPLALAIISGATFVARAYAGDMPKLTEIIVAANKHKGLSLIDILQPCVTFNKVCTHGYYRENTYYLEPDYDPTNKQKALDRAFEFGEKKIPLGIFYKSDKPSYEEQIPQIKDKPLVEMPLERASAVELFKKYT</sequence>
<comment type="cofactor">
    <cofactor evidence="1">
        <name>Mg(2+)</name>
        <dbReference type="ChEBI" id="CHEBI:18420"/>
    </cofactor>
</comment>
<dbReference type="GO" id="GO:0045333">
    <property type="term" value="P:cellular respiration"/>
    <property type="evidence" value="ECO:0007669"/>
    <property type="project" value="UniProtKB-ARBA"/>
</dbReference>
<accession>A0A3D0ZNY4</accession>
<evidence type="ECO:0000256" key="3">
    <source>
        <dbReference type="ARBA" id="ARBA00001966"/>
    </source>
</evidence>
<protein>
    <submittedName>
        <fullName evidence="12">2-oxoacid ferredoxin oxidoreductase</fullName>
    </submittedName>
</protein>
<keyword evidence="7" id="KW-0408">Iron</keyword>
<evidence type="ECO:0000256" key="9">
    <source>
        <dbReference type="ARBA" id="ARBA00023052"/>
    </source>
</evidence>
<dbReference type="InterPro" id="IPR011896">
    <property type="entry name" value="OFOB"/>
</dbReference>
<dbReference type="InterPro" id="IPR051457">
    <property type="entry name" value="2-oxoacid:Fd_oxidoreductase"/>
</dbReference>
<evidence type="ECO:0000256" key="4">
    <source>
        <dbReference type="ARBA" id="ARBA00022723"/>
    </source>
</evidence>
<dbReference type="GO" id="GO:0030976">
    <property type="term" value="F:thiamine pyrophosphate binding"/>
    <property type="evidence" value="ECO:0007669"/>
    <property type="project" value="InterPro"/>
</dbReference>
<evidence type="ECO:0000259" key="10">
    <source>
        <dbReference type="Pfam" id="PF02775"/>
    </source>
</evidence>
<dbReference type="Pfam" id="PF12367">
    <property type="entry name" value="PFO_beta_C"/>
    <property type="match status" value="1"/>
</dbReference>
<dbReference type="GO" id="GO:0051536">
    <property type="term" value="F:iron-sulfur cluster binding"/>
    <property type="evidence" value="ECO:0007669"/>
    <property type="project" value="UniProtKB-KW"/>
</dbReference>
<dbReference type="SUPFAM" id="SSF52518">
    <property type="entry name" value="Thiamin diphosphate-binding fold (THDP-binding)"/>
    <property type="match status" value="1"/>
</dbReference>
<dbReference type="Gene3D" id="3.40.50.970">
    <property type="match status" value="1"/>
</dbReference>
<dbReference type="InterPro" id="IPR032686">
    <property type="entry name" value="PFO_beta_C"/>
</dbReference>
<dbReference type="PANTHER" id="PTHR48084:SF4">
    <property type="entry name" value="2-OXOGLUTARATE OXIDOREDUCTASE SUBUNIT KORB"/>
    <property type="match status" value="1"/>
</dbReference>
<comment type="cofactor">
    <cofactor evidence="2">
        <name>thiamine diphosphate</name>
        <dbReference type="ChEBI" id="CHEBI:58937"/>
    </cofactor>
</comment>
<dbReference type="InterPro" id="IPR011766">
    <property type="entry name" value="TPP_enzyme_TPP-bd"/>
</dbReference>
<keyword evidence="6" id="KW-0560">Oxidoreductase</keyword>
<feature type="domain" description="Pyruvate ferredoxin oxidoreductase beta subunit C-terminal" evidence="11">
    <location>
        <begin position="199"/>
        <end position="263"/>
    </location>
</feature>
<reference evidence="12 13" key="1">
    <citation type="journal article" date="2018" name="Nat. Biotechnol.">
        <title>A standardized bacterial taxonomy based on genome phylogeny substantially revises the tree of life.</title>
        <authorList>
            <person name="Parks D.H."/>
            <person name="Chuvochina M."/>
            <person name="Waite D.W."/>
            <person name="Rinke C."/>
            <person name="Skarshewski A."/>
            <person name="Chaumeil P.A."/>
            <person name="Hugenholtz P."/>
        </authorList>
    </citation>
    <scope>NUCLEOTIDE SEQUENCE [LARGE SCALE GENOMIC DNA]</scope>
    <source>
        <strain evidence="12">UBA11701</strain>
    </source>
</reference>
<dbReference type="GO" id="GO:0046872">
    <property type="term" value="F:metal ion binding"/>
    <property type="evidence" value="ECO:0007669"/>
    <property type="project" value="UniProtKB-KW"/>
</dbReference>
<evidence type="ECO:0000256" key="5">
    <source>
        <dbReference type="ARBA" id="ARBA00022842"/>
    </source>
</evidence>
<dbReference type="Pfam" id="PF02775">
    <property type="entry name" value="TPP_enzyme_C"/>
    <property type="match status" value="1"/>
</dbReference>
<evidence type="ECO:0000256" key="7">
    <source>
        <dbReference type="ARBA" id="ARBA00023004"/>
    </source>
</evidence>